<feature type="domain" description="AP2/ERF" evidence="4">
    <location>
        <begin position="101"/>
        <end position="156"/>
    </location>
</feature>
<keyword evidence="5" id="KW-0540">Nuclease</keyword>
<dbReference type="AlphaFoldDB" id="I0GWM5"/>
<dbReference type="PROSITE" id="PS51032">
    <property type="entry name" value="AP2_ERF"/>
    <property type="match status" value="1"/>
</dbReference>
<name>I0GWM5_SELRL</name>
<dbReference type="Proteomes" id="UP000007887">
    <property type="component" value="Plasmid pSRC3"/>
</dbReference>
<dbReference type="SUPFAM" id="SSF54060">
    <property type="entry name" value="His-Me finger endonucleases"/>
    <property type="match status" value="1"/>
</dbReference>
<reference evidence="5 6" key="1">
    <citation type="submission" date="2011-10" db="EMBL/GenBank/DDBJ databases">
        <title>Whole genome sequence of Selenomonas ruminantium subsp. lactilytica TAM6421.</title>
        <authorList>
            <person name="Oguchi A."/>
            <person name="Ankai A."/>
            <person name="Kaneko J."/>
            <person name="Yamada-Narita S."/>
            <person name="Fukui S."/>
            <person name="Takahashi M."/>
            <person name="Onodera T."/>
            <person name="Kojima S."/>
            <person name="Fushimi T."/>
            <person name="Abe N."/>
            <person name="Kamio Y."/>
            <person name="Yamazaki S."/>
            <person name="Fujita N."/>
        </authorList>
    </citation>
    <scope>NUCLEOTIDE SEQUENCE [LARGE SCALE GENOMIC DNA]</scope>
    <source>
        <strain evidence="6">NBRC 103574 / TAM6421</strain>
        <plasmid evidence="5 6">pSRC3</plasmid>
    </source>
</reference>
<evidence type="ECO:0000313" key="6">
    <source>
        <dbReference type="Proteomes" id="UP000007887"/>
    </source>
</evidence>
<dbReference type="InterPro" id="IPR001471">
    <property type="entry name" value="AP2/ERF_dom"/>
</dbReference>
<keyword evidence="5" id="KW-0255">Endonuclease</keyword>
<dbReference type="KEGG" id="sri:SELR_pSRC300890"/>
<gene>
    <name evidence="5" type="ordered locus">SELR_pSRC300890</name>
</gene>
<sequence length="242" mass="28898">MKKIPLSGKRGENLFTLVDDDIYEKYSSVVWHVNGQSDRPYCINDKLGLLHRVIMGAQVGMMVDHINHNTLDNRRENLRLVSAKENAWNSKKTDSRDCTSKFKGVTRDRFGHWCVMFWKDNKAYTKDSYPTELEAAVKYNEWAKKFYGEYACLNEFTEKEKQAIKILPFIPCNEYRMTRSPYHGVSYNTKKKRWGWRFFYKGKMYYDQYCDSPEDARDKLIKFLSTFDGEPRIKKYYPRQEK</sequence>
<keyword evidence="2" id="KW-0238">DNA-binding</keyword>
<dbReference type="Gene3D" id="3.90.75.20">
    <property type="match status" value="1"/>
</dbReference>
<dbReference type="GO" id="GO:0003677">
    <property type="term" value="F:DNA binding"/>
    <property type="evidence" value="ECO:0007669"/>
    <property type="project" value="UniProtKB-KW"/>
</dbReference>
<dbReference type="InterPro" id="IPR044925">
    <property type="entry name" value="His-Me_finger_sf"/>
</dbReference>
<geneLocation type="plasmid" evidence="5 6">
    <name>pSRC3</name>
</geneLocation>
<dbReference type="OrthoDB" id="8974199at2"/>
<keyword evidence="3" id="KW-0804">Transcription</keyword>
<protein>
    <submittedName>
        <fullName evidence="5">Putative HNH endonuclease</fullName>
    </submittedName>
</protein>
<evidence type="ECO:0000259" key="4">
    <source>
        <dbReference type="PROSITE" id="PS51032"/>
    </source>
</evidence>
<dbReference type="Pfam" id="PF13392">
    <property type="entry name" value="HNH_3"/>
    <property type="match status" value="1"/>
</dbReference>
<evidence type="ECO:0000256" key="3">
    <source>
        <dbReference type="ARBA" id="ARBA00023163"/>
    </source>
</evidence>
<accession>I0GWM5</accession>
<dbReference type="RefSeq" id="WP_014426180.1">
    <property type="nucleotide sequence ID" value="NC_017073.1"/>
</dbReference>
<dbReference type="GO" id="GO:0003700">
    <property type="term" value="F:DNA-binding transcription factor activity"/>
    <property type="evidence" value="ECO:0007669"/>
    <property type="project" value="InterPro"/>
</dbReference>
<proteinExistence type="predicted"/>
<dbReference type="EMBL" id="AP012300">
    <property type="protein sequence ID" value="BAL85162.1"/>
    <property type="molecule type" value="Genomic_DNA"/>
</dbReference>
<dbReference type="InterPro" id="IPR036955">
    <property type="entry name" value="AP2/ERF_dom_sf"/>
</dbReference>
<keyword evidence="5" id="KW-0614">Plasmid</keyword>
<evidence type="ECO:0000256" key="2">
    <source>
        <dbReference type="ARBA" id="ARBA00023125"/>
    </source>
</evidence>
<dbReference type="GO" id="GO:0004519">
    <property type="term" value="F:endonuclease activity"/>
    <property type="evidence" value="ECO:0007669"/>
    <property type="project" value="UniProtKB-KW"/>
</dbReference>
<keyword evidence="5" id="KW-0378">Hydrolase</keyword>
<dbReference type="Gene3D" id="3.30.730.10">
    <property type="entry name" value="AP2/ERF domain"/>
    <property type="match status" value="1"/>
</dbReference>
<dbReference type="PATRIC" id="fig|927704.6.peg.3403"/>
<evidence type="ECO:0000313" key="5">
    <source>
        <dbReference type="EMBL" id="BAL85162.1"/>
    </source>
</evidence>
<organism evidence="5 6">
    <name type="scientific">Selenomonas ruminantium subsp. lactilytica (strain NBRC 103574 / TAM6421)</name>
    <dbReference type="NCBI Taxonomy" id="927704"/>
    <lineage>
        <taxon>Bacteria</taxon>
        <taxon>Bacillati</taxon>
        <taxon>Bacillota</taxon>
        <taxon>Negativicutes</taxon>
        <taxon>Selenomonadales</taxon>
        <taxon>Selenomonadaceae</taxon>
        <taxon>Selenomonas</taxon>
    </lineage>
</organism>
<dbReference type="HOGENOM" id="CLU_1146559_0_0_9"/>
<keyword evidence="1" id="KW-0805">Transcription regulation</keyword>
<dbReference type="InterPro" id="IPR003615">
    <property type="entry name" value="HNH_nuc"/>
</dbReference>
<dbReference type="SUPFAM" id="SSF54171">
    <property type="entry name" value="DNA-binding domain"/>
    <property type="match status" value="1"/>
</dbReference>
<dbReference type="InterPro" id="IPR016177">
    <property type="entry name" value="DNA-bd_dom_sf"/>
</dbReference>
<evidence type="ECO:0000256" key="1">
    <source>
        <dbReference type="ARBA" id="ARBA00023015"/>
    </source>
</evidence>